<dbReference type="SUPFAM" id="SSF51445">
    <property type="entry name" value="(Trans)glycosidases"/>
    <property type="match status" value="1"/>
</dbReference>
<dbReference type="KEGG" id="gso:PH603_05905"/>
<keyword evidence="5 9" id="KW-0378">Hydrolase</keyword>
<dbReference type="SMART" id="SM00633">
    <property type="entry name" value="Glyco_10"/>
    <property type="match status" value="1"/>
</dbReference>
<dbReference type="PANTHER" id="PTHR31490:SF88">
    <property type="entry name" value="BETA-XYLANASE"/>
    <property type="match status" value="1"/>
</dbReference>
<dbReference type="InterPro" id="IPR017853">
    <property type="entry name" value="GH"/>
</dbReference>
<feature type="domain" description="GH10" evidence="11">
    <location>
        <begin position="55"/>
        <end position="375"/>
    </location>
</feature>
<dbReference type="GO" id="GO:0045493">
    <property type="term" value="P:xylan catabolic process"/>
    <property type="evidence" value="ECO:0007669"/>
    <property type="project" value="UniProtKB-KW"/>
</dbReference>
<dbReference type="InterPro" id="IPR044846">
    <property type="entry name" value="GH10"/>
</dbReference>
<evidence type="ECO:0000256" key="3">
    <source>
        <dbReference type="ARBA" id="ARBA00022651"/>
    </source>
</evidence>
<evidence type="ECO:0000256" key="2">
    <source>
        <dbReference type="ARBA" id="ARBA00007495"/>
    </source>
</evidence>
<dbReference type="EC" id="3.2.1.8" evidence="9"/>
<dbReference type="PRINTS" id="PR00134">
    <property type="entry name" value="GLHYDRLASE10"/>
</dbReference>
<dbReference type="Proteomes" id="UP001217500">
    <property type="component" value="Chromosome"/>
</dbReference>
<dbReference type="AlphaFoldDB" id="A0AAF0BMZ6"/>
<dbReference type="PROSITE" id="PS51318">
    <property type="entry name" value="TAT"/>
    <property type="match status" value="1"/>
</dbReference>
<evidence type="ECO:0000256" key="7">
    <source>
        <dbReference type="ARBA" id="ARBA00023295"/>
    </source>
</evidence>
<evidence type="ECO:0000256" key="5">
    <source>
        <dbReference type="ARBA" id="ARBA00022801"/>
    </source>
</evidence>
<evidence type="ECO:0000256" key="4">
    <source>
        <dbReference type="ARBA" id="ARBA00022729"/>
    </source>
</evidence>
<keyword evidence="8 9" id="KW-0624">Polysaccharide degradation</keyword>
<comment type="catalytic activity">
    <reaction evidence="1 9">
        <text>Endohydrolysis of (1-&gt;4)-beta-D-xylosidic linkages in xylans.</text>
        <dbReference type="EC" id="3.2.1.8"/>
    </reaction>
</comment>
<keyword evidence="13" id="KW-1185">Reference proteome</keyword>
<evidence type="ECO:0000256" key="9">
    <source>
        <dbReference type="RuleBase" id="RU361174"/>
    </source>
</evidence>
<reference evidence="12" key="1">
    <citation type="submission" date="2023-01" db="EMBL/GenBank/DDBJ databases">
        <title>The genome sequence of Kordiimonadaceae bacterium 6D33.</title>
        <authorList>
            <person name="Liu Y."/>
        </authorList>
    </citation>
    <scope>NUCLEOTIDE SEQUENCE</scope>
    <source>
        <strain evidence="12">6D33</strain>
    </source>
</reference>
<dbReference type="Gene3D" id="3.20.20.80">
    <property type="entry name" value="Glycosidases"/>
    <property type="match status" value="1"/>
</dbReference>
<dbReference type="PROSITE" id="PS51257">
    <property type="entry name" value="PROKAR_LIPOPROTEIN"/>
    <property type="match status" value="1"/>
</dbReference>
<feature type="chain" id="PRO_5042082123" description="Beta-xylanase" evidence="10">
    <location>
        <begin position="27"/>
        <end position="383"/>
    </location>
</feature>
<protein>
    <recommendedName>
        <fullName evidence="9">Beta-xylanase</fullName>
        <ecNumber evidence="9">3.2.1.8</ecNumber>
    </recommendedName>
</protein>
<dbReference type="InterPro" id="IPR001000">
    <property type="entry name" value="GH10_dom"/>
</dbReference>
<keyword evidence="3" id="KW-0858">Xylan degradation</keyword>
<dbReference type="InterPro" id="IPR006311">
    <property type="entry name" value="TAT_signal"/>
</dbReference>
<keyword evidence="7 9" id="KW-0326">Glycosidase</keyword>
<feature type="signal peptide" evidence="10">
    <location>
        <begin position="1"/>
        <end position="26"/>
    </location>
</feature>
<comment type="similarity">
    <text evidence="2 9">Belongs to the glycosyl hydrolase 10 (cellulase F) family.</text>
</comment>
<evidence type="ECO:0000313" key="13">
    <source>
        <dbReference type="Proteomes" id="UP001217500"/>
    </source>
</evidence>
<dbReference type="EMBL" id="CP116805">
    <property type="protein sequence ID" value="WCL55290.1"/>
    <property type="molecule type" value="Genomic_DNA"/>
</dbReference>
<dbReference type="PANTHER" id="PTHR31490">
    <property type="entry name" value="GLYCOSYL HYDROLASE"/>
    <property type="match status" value="1"/>
</dbReference>
<sequence>MTDITRRQSLQLLLGAAACAAASTHAFGVAEPSLDSLARRTGRRFGTAVGQGQPGSNAGPFADPGYRRIIEADCGILVAENEMKWQWLRPTPDTFDFSGFDRLVDYAKAHSMAVRGHTLLWHKSKWMPDWEATHDFGANPVQAAEAMLTNHITTICKRYGDAIVSYDVVNEAVHDADGVLEETALSKALGGAEATIDLAFHMAREHAPHAELVYNDYMGWEAGNDAHRTGVLKLLEGLRKRNVPVDTLGLQSHLIVNSLDPETGIGRREEEAWQAFVDEAVGMGYRLVITEFDVQDKALPTDIAARDAGVSAYARAYLDMMLNYKEMGDVLAWGLSDRYSWLQGFSPRDDGTPVRGCPYGHDFKAKPLHEAIAASLRAATPRS</sequence>
<evidence type="ECO:0000256" key="6">
    <source>
        <dbReference type="ARBA" id="ARBA00023277"/>
    </source>
</evidence>
<name>A0AAF0BMZ6_9PROT</name>
<evidence type="ECO:0000259" key="11">
    <source>
        <dbReference type="PROSITE" id="PS51760"/>
    </source>
</evidence>
<evidence type="ECO:0000256" key="10">
    <source>
        <dbReference type="SAM" id="SignalP"/>
    </source>
</evidence>
<organism evidence="12 13">
    <name type="scientific">Gimibacter soli</name>
    <dbReference type="NCBI Taxonomy" id="3024400"/>
    <lineage>
        <taxon>Bacteria</taxon>
        <taxon>Pseudomonadati</taxon>
        <taxon>Pseudomonadota</taxon>
        <taxon>Alphaproteobacteria</taxon>
        <taxon>Kordiimonadales</taxon>
        <taxon>Temperatibacteraceae</taxon>
        <taxon>Gimibacter</taxon>
    </lineage>
</organism>
<dbReference type="Pfam" id="PF00331">
    <property type="entry name" value="Glyco_hydro_10"/>
    <property type="match status" value="1"/>
</dbReference>
<dbReference type="RefSeq" id="WP_289505081.1">
    <property type="nucleotide sequence ID" value="NZ_CP116805.1"/>
</dbReference>
<keyword evidence="4 10" id="KW-0732">Signal</keyword>
<evidence type="ECO:0000256" key="1">
    <source>
        <dbReference type="ARBA" id="ARBA00000681"/>
    </source>
</evidence>
<dbReference type="GO" id="GO:0031176">
    <property type="term" value="F:endo-1,4-beta-xylanase activity"/>
    <property type="evidence" value="ECO:0007669"/>
    <property type="project" value="UniProtKB-EC"/>
</dbReference>
<accession>A0AAF0BMZ6</accession>
<evidence type="ECO:0000313" key="12">
    <source>
        <dbReference type="EMBL" id="WCL55290.1"/>
    </source>
</evidence>
<gene>
    <name evidence="12" type="ORF">PH603_05905</name>
</gene>
<evidence type="ECO:0000256" key="8">
    <source>
        <dbReference type="ARBA" id="ARBA00023326"/>
    </source>
</evidence>
<keyword evidence="6 9" id="KW-0119">Carbohydrate metabolism</keyword>
<dbReference type="PROSITE" id="PS51760">
    <property type="entry name" value="GH10_2"/>
    <property type="match status" value="1"/>
</dbReference>
<proteinExistence type="inferred from homology"/>